<dbReference type="Proteomes" id="UP000027850">
    <property type="component" value="Unassembled WGS sequence"/>
</dbReference>
<comment type="caution">
    <text evidence="1">The sequence shown here is derived from an EMBL/GenBank/DDBJ whole genome shotgun (WGS) entry which is preliminary data.</text>
</comment>
<name>A0AB34LG94_PARDI</name>
<sequence length="205" mass="23319">MKLPGEERCPVNSRQVKNLILAGCFDKVEGILSVLERYAALEKAAGILGFEISETDFPPEKISQHYFWSMLQISISGIGSVDYRRVFDNSELKTKLRGASYKDIGRCFQPDMDGKKAAICATVVEFKEKSFEDKEKKKKNFGVLTLQQNTETIELIVWPENYETMKSQLISAKDHILLMSCMVKWSNFSNQNGLQDYKGSILEII</sequence>
<accession>A0AB34LG94</accession>
<evidence type="ECO:0000313" key="1">
    <source>
        <dbReference type="EMBL" id="KDS39218.1"/>
    </source>
</evidence>
<dbReference type="AlphaFoldDB" id="A0AB34LG94"/>
<gene>
    <name evidence="1" type="ORF">M091_4522</name>
</gene>
<proteinExistence type="predicted"/>
<evidence type="ECO:0000313" key="2">
    <source>
        <dbReference type="Proteomes" id="UP000027850"/>
    </source>
</evidence>
<organism evidence="1 2">
    <name type="scientific">Parabacteroides distasonis str. 3776 D15 i</name>
    <dbReference type="NCBI Taxonomy" id="1339342"/>
    <lineage>
        <taxon>Bacteria</taxon>
        <taxon>Pseudomonadati</taxon>
        <taxon>Bacteroidota</taxon>
        <taxon>Bacteroidia</taxon>
        <taxon>Bacteroidales</taxon>
        <taxon>Tannerellaceae</taxon>
        <taxon>Parabacteroides</taxon>
    </lineage>
</organism>
<protein>
    <submittedName>
        <fullName evidence="1">DNA polymerase III, alpha subunit domain protein</fullName>
    </submittedName>
</protein>
<reference evidence="1 2" key="1">
    <citation type="submission" date="2014-04" db="EMBL/GenBank/DDBJ databases">
        <authorList>
            <person name="Sears C."/>
            <person name="Carroll K."/>
            <person name="Sack B.R."/>
            <person name="Qadri F."/>
            <person name="Myers L.L."/>
            <person name="Chung G.-T."/>
            <person name="Escheverria P."/>
            <person name="Fraser C.M."/>
            <person name="Sadzewicz L."/>
            <person name="Shefchek K.A."/>
            <person name="Tallon L."/>
            <person name="Das S.P."/>
            <person name="Daugherty S."/>
            <person name="Mongodin E.F."/>
        </authorList>
    </citation>
    <scope>NUCLEOTIDE SEQUENCE [LARGE SCALE GENOMIC DNA]</scope>
    <source>
        <strain evidence="1 2">3776 D15 i</strain>
    </source>
</reference>
<dbReference type="EMBL" id="JNHK01000058">
    <property type="protein sequence ID" value="KDS39218.1"/>
    <property type="molecule type" value="Genomic_DNA"/>
</dbReference>